<keyword evidence="8" id="KW-0223">Dioxygenase</keyword>
<dbReference type="InterPro" id="IPR006620">
    <property type="entry name" value="Pro_4_hyd_alph"/>
</dbReference>
<dbReference type="InterPro" id="IPR044862">
    <property type="entry name" value="Pro_4_hyd_alph_FE2OG_OXY"/>
</dbReference>
<keyword evidence="9" id="KW-0735">Signal-anchor</keyword>
<dbReference type="PANTHER" id="PTHR10869">
    <property type="entry name" value="PROLYL 4-HYDROXYLASE ALPHA SUBUNIT"/>
    <property type="match status" value="1"/>
</dbReference>
<sequence>MVKLRHSRDGLRRPSLTTLQTLILTLAVTFTFFILILLALRFPKTNHLNSVSRRNTPRSEDGAGEIWVETVSWEPRAFLHHNFLTKEECEHIIRIAKPGMSKSSVVDSETGKSFDSSVRTSSGTFLQRGHDKIVRKIEKRISDFTHIPVEHGEPLQVLRYKVGQKYVPHFDFFADKYNVRNGGNRMATMLMYLSDVEEGGETVFPNAKGDVSSVPWWNELSDCGKEGLSVKPKMGDAILFWSMKPNATLDPLSLHGACPVIKGDKWSSAKWMRVEEFTT</sequence>
<dbReference type="PANTHER" id="PTHR10869:SF204">
    <property type="entry name" value="4-HYDROXYLASE ALPHA SUBUNIT, PUTATIVE-RELATED"/>
    <property type="match status" value="1"/>
</dbReference>
<evidence type="ECO:0000256" key="4">
    <source>
        <dbReference type="ARBA" id="ARBA00012269"/>
    </source>
</evidence>
<reference evidence="18 19" key="1">
    <citation type="submission" date="2023-01" db="EMBL/GenBank/DDBJ databases">
        <authorList>
            <person name="Kreplak J."/>
        </authorList>
    </citation>
    <scope>NUCLEOTIDE SEQUENCE [LARGE SCALE GENOMIC DNA]</scope>
</reference>
<protein>
    <recommendedName>
        <fullName evidence="4">procollagen-proline 4-dioxygenase</fullName>
        <ecNumber evidence="4">1.14.11.2</ecNumber>
    </recommendedName>
</protein>
<comment type="cofactor">
    <cofactor evidence="1">
        <name>L-ascorbate</name>
        <dbReference type="ChEBI" id="CHEBI:38290"/>
    </cofactor>
</comment>
<evidence type="ECO:0000256" key="13">
    <source>
        <dbReference type="ARBA" id="ARBA00023136"/>
    </source>
</evidence>
<keyword evidence="19" id="KW-1185">Reference proteome</keyword>
<evidence type="ECO:0000256" key="14">
    <source>
        <dbReference type="ARBA" id="ARBA00023180"/>
    </source>
</evidence>
<evidence type="ECO:0000256" key="5">
    <source>
        <dbReference type="ARBA" id="ARBA00022692"/>
    </source>
</evidence>
<evidence type="ECO:0000256" key="8">
    <source>
        <dbReference type="ARBA" id="ARBA00022964"/>
    </source>
</evidence>
<dbReference type="AlphaFoldDB" id="A0AAV1AF70"/>
<dbReference type="GO" id="GO:0005789">
    <property type="term" value="C:endoplasmic reticulum membrane"/>
    <property type="evidence" value="ECO:0007669"/>
    <property type="project" value="UniProtKB-SubCell"/>
</dbReference>
<dbReference type="EC" id="1.14.11.2" evidence="4"/>
<dbReference type="Gene3D" id="2.60.120.620">
    <property type="entry name" value="q2cbj1_9rhob like domain"/>
    <property type="match status" value="1"/>
</dbReference>
<evidence type="ECO:0000256" key="6">
    <source>
        <dbReference type="ARBA" id="ARBA00022723"/>
    </source>
</evidence>
<evidence type="ECO:0000259" key="17">
    <source>
        <dbReference type="SMART" id="SM00702"/>
    </source>
</evidence>
<dbReference type="Pfam" id="PF13640">
    <property type="entry name" value="2OG-FeII_Oxy_3"/>
    <property type="match status" value="1"/>
</dbReference>
<dbReference type="Proteomes" id="UP001157006">
    <property type="component" value="Chromosome 4"/>
</dbReference>
<keyword evidence="7" id="KW-0256">Endoplasmic reticulum</keyword>
<comment type="catalytic activity">
    <reaction evidence="15">
        <text>L-prolyl-[collagen] + 2-oxoglutarate + O2 = trans-4-hydroxy-L-prolyl-[collagen] + succinate + CO2</text>
        <dbReference type="Rhea" id="RHEA:18945"/>
        <dbReference type="Rhea" id="RHEA-COMP:11676"/>
        <dbReference type="Rhea" id="RHEA-COMP:11680"/>
        <dbReference type="ChEBI" id="CHEBI:15379"/>
        <dbReference type="ChEBI" id="CHEBI:16526"/>
        <dbReference type="ChEBI" id="CHEBI:16810"/>
        <dbReference type="ChEBI" id="CHEBI:30031"/>
        <dbReference type="ChEBI" id="CHEBI:50342"/>
        <dbReference type="ChEBI" id="CHEBI:61965"/>
        <dbReference type="EC" id="1.14.11.2"/>
    </reaction>
</comment>
<evidence type="ECO:0000256" key="2">
    <source>
        <dbReference type="ARBA" id="ARBA00004648"/>
    </source>
</evidence>
<name>A0AAV1AF70_VICFA</name>
<keyword evidence="12" id="KW-0408">Iron</keyword>
<organism evidence="18 19">
    <name type="scientific">Vicia faba</name>
    <name type="common">Broad bean</name>
    <name type="synonym">Faba vulgaris</name>
    <dbReference type="NCBI Taxonomy" id="3906"/>
    <lineage>
        <taxon>Eukaryota</taxon>
        <taxon>Viridiplantae</taxon>
        <taxon>Streptophyta</taxon>
        <taxon>Embryophyta</taxon>
        <taxon>Tracheophyta</taxon>
        <taxon>Spermatophyta</taxon>
        <taxon>Magnoliopsida</taxon>
        <taxon>eudicotyledons</taxon>
        <taxon>Gunneridae</taxon>
        <taxon>Pentapetalae</taxon>
        <taxon>rosids</taxon>
        <taxon>fabids</taxon>
        <taxon>Fabales</taxon>
        <taxon>Fabaceae</taxon>
        <taxon>Papilionoideae</taxon>
        <taxon>50 kb inversion clade</taxon>
        <taxon>NPAAA clade</taxon>
        <taxon>Hologalegina</taxon>
        <taxon>IRL clade</taxon>
        <taxon>Fabeae</taxon>
        <taxon>Vicia</taxon>
    </lineage>
</organism>
<keyword evidence="6" id="KW-0479">Metal-binding</keyword>
<evidence type="ECO:0000256" key="15">
    <source>
        <dbReference type="ARBA" id="ARBA00049169"/>
    </source>
</evidence>
<feature type="domain" description="Prolyl 4-hydroxylase alpha subunit" evidence="17">
    <location>
        <begin position="75"/>
        <end position="273"/>
    </location>
</feature>
<keyword evidence="5 16" id="KW-0812">Transmembrane</keyword>
<feature type="transmembrane region" description="Helical" evidence="16">
    <location>
        <begin position="21"/>
        <end position="42"/>
    </location>
</feature>
<evidence type="ECO:0000256" key="11">
    <source>
        <dbReference type="ARBA" id="ARBA00023002"/>
    </source>
</evidence>
<dbReference type="FunFam" id="2.60.120.620:FF:000002">
    <property type="entry name" value="Prolyl 4-hydroxylase 4"/>
    <property type="match status" value="1"/>
</dbReference>
<evidence type="ECO:0000256" key="1">
    <source>
        <dbReference type="ARBA" id="ARBA00001961"/>
    </source>
</evidence>
<dbReference type="GO" id="GO:0005506">
    <property type="term" value="F:iron ion binding"/>
    <property type="evidence" value="ECO:0007669"/>
    <property type="project" value="InterPro"/>
</dbReference>
<accession>A0AAV1AF70</accession>
<evidence type="ECO:0000256" key="9">
    <source>
        <dbReference type="ARBA" id="ARBA00022968"/>
    </source>
</evidence>
<gene>
    <name evidence="18" type="ORF">VFH_IV110880</name>
</gene>
<dbReference type="GO" id="GO:0004656">
    <property type="term" value="F:procollagen-proline 4-dioxygenase activity"/>
    <property type="evidence" value="ECO:0007669"/>
    <property type="project" value="UniProtKB-EC"/>
</dbReference>
<keyword evidence="11" id="KW-0560">Oxidoreductase</keyword>
<evidence type="ECO:0000256" key="16">
    <source>
        <dbReference type="SAM" id="Phobius"/>
    </source>
</evidence>
<proteinExistence type="inferred from homology"/>
<evidence type="ECO:0000313" key="18">
    <source>
        <dbReference type="EMBL" id="CAI8608971.1"/>
    </source>
</evidence>
<comment type="similarity">
    <text evidence="3">Belongs to the P4HA family.</text>
</comment>
<keyword evidence="14" id="KW-0325">Glycoprotein</keyword>
<evidence type="ECO:0000256" key="7">
    <source>
        <dbReference type="ARBA" id="ARBA00022824"/>
    </source>
</evidence>
<dbReference type="InterPro" id="IPR045054">
    <property type="entry name" value="P4HA-like"/>
</dbReference>
<evidence type="ECO:0000256" key="3">
    <source>
        <dbReference type="ARBA" id="ARBA00006511"/>
    </source>
</evidence>
<keyword evidence="10 16" id="KW-1133">Transmembrane helix</keyword>
<evidence type="ECO:0000256" key="10">
    <source>
        <dbReference type="ARBA" id="ARBA00022989"/>
    </source>
</evidence>
<evidence type="ECO:0000256" key="12">
    <source>
        <dbReference type="ARBA" id="ARBA00023004"/>
    </source>
</evidence>
<dbReference type="EMBL" id="OX451739">
    <property type="protein sequence ID" value="CAI8608971.1"/>
    <property type="molecule type" value="Genomic_DNA"/>
</dbReference>
<comment type="subcellular location">
    <subcellularLocation>
        <location evidence="2">Endoplasmic reticulum membrane</location>
        <topology evidence="2">Single-pass type II membrane protein</topology>
    </subcellularLocation>
</comment>
<dbReference type="SMART" id="SM00702">
    <property type="entry name" value="P4Hc"/>
    <property type="match status" value="1"/>
</dbReference>
<evidence type="ECO:0000313" key="19">
    <source>
        <dbReference type="Proteomes" id="UP001157006"/>
    </source>
</evidence>
<keyword evidence="13 16" id="KW-0472">Membrane</keyword>
<dbReference type="GO" id="GO:0031418">
    <property type="term" value="F:L-ascorbic acid binding"/>
    <property type="evidence" value="ECO:0007669"/>
    <property type="project" value="InterPro"/>
</dbReference>